<dbReference type="AlphaFoldDB" id="A0A1B6KBA4"/>
<protein>
    <submittedName>
        <fullName evidence="1">Uncharacterized protein</fullName>
    </submittedName>
</protein>
<accession>A0A1B6KBA4</accession>
<proteinExistence type="predicted"/>
<dbReference type="InterPro" id="IPR043472">
    <property type="entry name" value="Macro_dom-like"/>
</dbReference>
<reference evidence="1" key="1">
    <citation type="submission" date="2015-11" db="EMBL/GenBank/DDBJ databases">
        <title>De novo transcriptome assembly of four potential Pierce s Disease insect vectors from Arizona vineyards.</title>
        <authorList>
            <person name="Tassone E.E."/>
        </authorList>
    </citation>
    <scope>NUCLEOTIDE SEQUENCE</scope>
</reference>
<name>A0A1B6KBA4_9HEMI</name>
<dbReference type="Gene3D" id="3.40.50.1110">
    <property type="entry name" value="SGNH hydrolase"/>
    <property type="match status" value="1"/>
</dbReference>
<gene>
    <name evidence="1" type="ORF">g.50989</name>
</gene>
<dbReference type="InterPro" id="IPR036514">
    <property type="entry name" value="SGNH_hydro_sf"/>
</dbReference>
<sequence>YIQANASLIRITSTVLKEDDANPLILLGGTNDSINNTLQEVYEQLEEKLNLLSESRPVFITTIPVRYDQPINGPTNKELRLLNNYITELVARLDNVFLINLNNLTRLHYTNHGLHLNKGGKSKLAEIIIETIVGKNYKENEIPQDLCMNFKLKPKSFNNATIKIINADMKDVINQNSTQRNIAFAHCISADRHMSAGVAVTFKNKFGKPSISDYLSERLTLQNSEDGAGIYGLITKSHYYKKPNIKVYNAAFKEFTKDFKTKGYTHLICSPMGCVRDLIAVEDFLNNLFEF</sequence>
<dbReference type="SUPFAM" id="SSF52266">
    <property type="entry name" value="SGNH hydrolase"/>
    <property type="match status" value="1"/>
</dbReference>
<feature type="non-terminal residue" evidence="1">
    <location>
        <position position="1"/>
    </location>
</feature>
<organism evidence="1">
    <name type="scientific">Graphocephala atropunctata</name>
    <dbReference type="NCBI Taxonomy" id="36148"/>
    <lineage>
        <taxon>Eukaryota</taxon>
        <taxon>Metazoa</taxon>
        <taxon>Ecdysozoa</taxon>
        <taxon>Arthropoda</taxon>
        <taxon>Hexapoda</taxon>
        <taxon>Insecta</taxon>
        <taxon>Pterygota</taxon>
        <taxon>Neoptera</taxon>
        <taxon>Paraneoptera</taxon>
        <taxon>Hemiptera</taxon>
        <taxon>Auchenorrhyncha</taxon>
        <taxon>Membracoidea</taxon>
        <taxon>Cicadellidae</taxon>
        <taxon>Cicadellinae</taxon>
        <taxon>Cicadellini</taxon>
        <taxon>Graphocephala</taxon>
    </lineage>
</organism>
<dbReference type="CDD" id="cd00229">
    <property type="entry name" value="SGNH_hydrolase"/>
    <property type="match status" value="1"/>
</dbReference>
<evidence type="ECO:0000313" key="1">
    <source>
        <dbReference type="EMBL" id="JAT08729.1"/>
    </source>
</evidence>
<dbReference type="EMBL" id="GEBQ01031248">
    <property type="protein sequence ID" value="JAT08729.1"/>
    <property type="molecule type" value="Transcribed_RNA"/>
</dbReference>
<dbReference type="Gene3D" id="3.40.220.10">
    <property type="entry name" value="Leucine Aminopeptidase, subunit E, domain 1"/>
    <property type="match status" value="1"/>
</dbReference>
<dbReference type="SUPFAM" id="SSF52949">
    <property type="entry name" value="Macro domain-like"/>
    <property type="match status" value="1"/>
</dbReference>
<feature type="non-terminal residue" evidence="1">
    <location>
        <position position="291"/>
    </location>
</feature>